<evidence type="ECO:0000313" key="10">
    <source>
        <dbReference type="Proteomes" id="UP000824231"/>
    </source>
</evidence>
<dbReference type="EMBL" id="DXFH01000025">
    <property type="protein sequence ID" value="HIX35987.1"/>
    <property type="molecule type" value="Genomic_DNA"/>
</dbReference>
<reference evidence="9" key="1">
    <citation type="journal article" date="2021" name="PeerJ">
        <title>Extensive microbial diversity within the chicken gut microbiome revealed by metagenomics and culture.</title>
        <authorList>
            <person name="Gilroy R."/>
            <person name="Ravi A."/>
            <person name="Getino M."/>
            <person name="Pursley I."/>
            <person name="Horton D.L."/>
            <person name="Alikhan N.F."/>
            <person name="Baker D."/>
            <person name="Gharbi K."/>
            <person name="Hall N."/>
            <person name="Watson M."/>
            <person name="Adriaenssens E.M."/>
            <person name="Foster-Nyarko E."/>
            <person name="Jarju S."/>
            <person name="Secka A."/>
            <person name="Antonio M."/>
            <person name="Oren A."/>
            <person name="Chaudhuri R.R."/>
            <person name="La Ragione R."/>
            <person name="Hildebrand F."/>
            <person name="Pallen M.J."/>
        </authorList>
    </citation>
    <scope>NUCLEOTIDE SEQUENCE</scope>
    <source>
        <strain evidence="9">ChiSxjej3B15-572</strain>
    </source>
</reference>
<dbReference type="PANTHER" id="PTHR32432:SF4">
    <property type="entry name" value="CELL DIVISION PROTEIN FTSA"/>
    <property type="match status" value="1"/>
</dbReference>
<evidence type="ECO:0000256" key="3">
    <source>
        <dbReference type="ARBA" id="ARBA00023136"/>
    </source>
</evidence>
<dbReference type="InterPro" id="IPR043129">
    <property type="entry name" value="ATPase_NBD"/>
</dbReference>
<keyword evidence="4 5" id="KW-0131">Cell cycle</keyword>
<dbReference type="Pfam" id="PF14450">
    <property type="entry name" value="FtsA"/>
    <property type="match status" value="1"/>
</dbReference>
<reference evidence="9" key="2">
    <citation type="submission" date="2021-04" db="EMBL/GenBank/DDBJ databases">
        <authorList>
            <person name="Gilroy R."/>
        </authorList>
    </citation>
    <scope>NUCLEOTIDE SEQUENCE</scope>
    <source>
        <strain evidence="9">ChiSxjej3B15-572</strain>
    </source>
</reference>
<keyword evidence="3 5" id="KW-0472">Membrane</keyword>
<feature type="domain" description="SHS2" evidence="8">
    <location>
        <begin position="7"/>
        <end position="196"/>
    </location>
</feature>
<comment type="caution">
    <text evidence="9">The sequence shown here is derived from an EMBL/GenBank/DDBJ whole genome shotgun (WGS) entry which is preliminary data.</text>
</comment>
<gene>
    <name evidence="5 9" type="primary">ftsA</name>
    <name evidence="9" type="ORF">H9856_06315</name>
</gene>
<dbReference type="AlphaFoldDB" id="A0A9D1VID7"/>
<dbReference type="GO" id="GO:0032153">
    <property type="term" value="C:cell division site"/>
    <property type="evidence" value="ECO:0007669"/>
    <property type="project" value="UniProtKB-UniRule"/>
</dbReference>
<keyword evidence="2 5" id="KW-0132">Cell division</keyword>
<proteinExistence type="inferred from homology"/>
<dbReference type="InterPro" id="IPR020823">
    <property type="entry name" value="Cell_div_FtsA"/>
</dbReference>
<dbReference type="Proteomes" id="UP000824231">
    <property type="component" value="Unassembled WGS sequence"/>
</dbReference>
<dbReference type="SUPFAM" id="SSF53067">
    <property type="entry name" value="Actin-like ATPase domain"/>
    <property type="match status" value="2"/>
</dbReference>
<evidence type="ECO:0000256" key="7">
    <source>
        <dbReference type="SAM" id="MobiDB-lite"/>
    </source>
</evidence>
<organism evidence="9 10">
    <name type="scientific">Candidatus Limosilactobacillus merdigallinarum</name>
    <dbReference type="NCBI Taxonomy" id="2838652"/>
    <lineage>
        <taxon>Bacteria</taxon>
        <taxon>Bacillati</taxon>
        <taxon>Bacillota</taxon>
        <taxon>Bacilli</taxon>
        <taxon>Lactobacillales</taxon>
        <taxon>Lactobacillaceae</taxon>
        <taxon>Limosilactobacillus</taxon>
    </lineage>
</organism>
<evidence type="ECO:0000256" key="6">
    <source>
        <dbReference type="PIRNR" id="PIRNR003101"/>
    </source>
</evidence>
<dbReference type="HAMAP" id="MF_02033">
    <property type="entry name" value="FtsA"/>
    <property type="match status" value="1"/>
</dbReference>
<comment type="function">
    <text evidence="5 6">Cell division protein that is involved in the assembly of the Z ring. May serve as a membrane anchor for the Z ring.</text>
</comment>
<evidence type="ECO:0000256" key="1">
    <source>
        <dbReference type="ARBA" id="ARBA00022475"/>
    </source>
</evidence>
<dbReference type="InterPro" id="IPR003494">
    <property type="entry name" value="SHS2_FtsA"/>
</dbReference>
<keyword evidence="1 5" id="KW-1003">Cell membrane</keyword>
<comment type="subcellular location">
    <subcellularLocation>
        <location evidence="5">Cell membrane</location>
        <topology evidence="5">Peripheral membrane protein</topology>
        <orientation evidence="5">Cytoplasmic side</orientation>
    </subcellularLocation>
    <text evidence="5">Localizes to the Z ring in an FtsZ-dependent manner. Targeted to the membrane through a conserved C-terminal amphipathic helix.</text>
</comment>
<evidence type="ECO:0000313" key="9">
    <source>
        <dbReference type="EMBL" id="HIX35987.1"/>
    </source>
</evidence>
<accession>A0A9D1VID7</accession>
<protein>
    <recommendedName>
        <fullName evidence="5 6">Cell division protein FtsA</fullName>
    </recommendedName>
</protein>
<evidence type="ECO:0000256" key="4">
    <source>
        <dbReference type="ARBA" id="ARBA00023306"/>
    </source>
</evidence>
<dbReference type="SMART" id="SM00842">
    <property type="entry name" value="FtsA"/>
    <property type="match status" value="1"/>
</dbReference>
<dbReference type="NCBIfam" id="TIGR01174">
    <property type="entry name" value="ftsA"/>
    <property type="match status" value="1"/>
</dbReference>
<comment type="similarity">
    <text evidence="5 6">Belongs to the FtsA/MreB family.</text>
</comment>
<dbReference type="GO" id="GO:0043093">
    <property type="term" value="P:FtsZ-dependent cytokinesis"/>
    <property type="evidence" value="ECO:0007669"/>
    <property type="project" value="UniProtKB-UniRule"/>
</dbReference>
<name>A0A9D1VID7_9LACO</name>
<dbReference type="Gene3D" id="3.30.420.40">
    <property type="match status" value="2"/>
</dbReference>
<comment type="subunit">
    <text evidence="5">Self-interacts. Interacts with FtsZ.</text>
</comment>
<evidence type="ECO:0000256" key="2">
    <source>
        <dbReference type="ARBA" id="ARBA00022618"/>
    </source>
</evidence>
<evidence type="ECO:0000259" key="8">
    <source>
        <dbReference type="SMART" id="SM00842"/>
    </source>
</evidence>
<sequence>MSDSQIYVGLDIGTTSVKVLVCEDVKGRLKVIGVGEQPSGGLNRGVIVDIDKTAHSISKAVAQATAKSGTSIRKVIVGLPANYLQMNQVHGMITVADQGQPREIVNQDVIDVAHSTLSQSLPAEREVIDLVPRDFAVDQFRGIKDPRGMSGVRLELWATVYSGPKTIVHNAKKAVEQANLQLEDLVVGPIATGFNILSDGEQDFGTVIMDLGAGQTTTSIIHDRQLKFAYVDPEGGNFITKDISTVLNTSLKNAEKLKLDHGYADSPQADENVQLAVDVVGKTQPVNYTEQYLAEVIEARVRQIMRRAKDKLDSINTPHLPGGVVLYGGVAGLPGIKQIAADYFDGNVRVFIPDQMGIRRPSFANVLSLCMYESSLSDVDQLLKETVHDGDVIMSRHEEQENTVHTAPAPRKSRFFNHKPESAEPAQPTPAAEPARNHEESSDDDHKQSSKGRIKSFFSNFFD</sequence>
<feature type="compositionally biased region" description="Low complexity" evidence="7">
    <location>
        <begin position="423"/>
        <end position="434"/>
    </location>
</feature>
<dbReference type="PANTHER" id="PTHR32432">
    <property type="entry name" value="CELL DIVISION PROTEIN FTSA-RELATED"/>
    <property type="match status" value="1"/>
</dbReference>
<dbReference type="Pfam" id="PF02491">
    <property type="entry name" value="SHS2_FTSA"/>
    <property type="match status" value="1"/>
</dbReference>
<dbReference type="CDD" id="cd24048">
    <property type="entry name" value="ASKHA_NBD_FtsA"/>
    <property type="match status" value="1"/>
</dbReference>
<dbReference type="PIRSF" id="PIRSF003101">
    <property type="entry name" value="FtsA"/>
    <property type="match status" value="1"/>
</dbReference>
<evidence type="ECO:0000256" key="5">
    <source>
        <dbReference type="HAMAP-Rule" id="MF_02033"/>
    </source>
</evidence>
<dbReference type="GO" id="GO:0009898">
    <property type="term" value="C:cytoplasmic side of plasma membrane"/>
    <property type="evidence" value="ECO:0007669"/>
    <property type="project" value="UniProtKB-UniRule"/>
</dbReference>
<feature type="compositionally biased region" description="Basic and acidic residues" evidence="7">
    <location>
        <begin position="435"/>
        <end position="448"/>
    </location>
</feature>
<feature type="region of interest" description="Disordered" evidence="7">
    <location>
        <begin position="398"/>
        <end position="463"/>
    </location>
</feature>
<dbReference type="InterPro" id="IPR050696">
    <property type="entry name" value="FtsA/MreB"/>
</dbReference>